<name>A0A8T0GWE9_CERPU</name>
<reference evidence="1" key="1">
    <citation type="submission" date="2020-06" db="EMBL/GenBank/DDBJ databases">
        <title>WGS assembly of Ceratodon purpureus strain R40.</title>
        <authorList>
            <person name="Carey S.B."/>
            <person name="Jenkins J."/>
            <person name="Shu S."/>
            <person name="Lovell J.T."/>
            <person name="Sreedasyam A."/>
            <person name="Maumus F."/>
            <person name="Tiley G.P."/>
            <person name="Fernandez-Pozo N."/>
            <person name="Barry K."/>
            <person name="Chen C."/>
            <person name="Wang M."/>
            <person name="Lipzen A."/>
            <person name="Daum C."/>
            <person name="Saski C.A."/>
            <person name="Payton A.C."/>
            <person name="Mcbreen J.C."/>
            <person name="Conrad R.E."/>
            <person name="Kollar L.M."/>
            <person name="Olsson S."/>
            <person name="Huttunen S."/>
            <person name="Landis J.B."/>
            <person name="Wickett N.J."/>
            <person name="Johnson M.G."/>
            <person name="Rensing S.A."/>
            <person name="Grimwood J."/>
            <person name="Schmutz J."/>
            <person name="Mcdaniel S.F."/>
        </authorList>
    </citation>
    <scope>NUCLEOTIDE SEQUENCE</scope>
    <source>
        <strain evidence="1">R40</strain>
    </source>
</reference>
<protein>
    <submittedName>
        <fullName evidence="1">Uncharacterized protein</fullName>
    </submittedName>
</protein>
<evidence type="ECO:0000313" key="2">
    <source>
        <dbReference type="Proteomes" id="UP000822688"/>
    </source>
</evidence>
<evidence type="ECO:0000313" key="1">
    <source>
        <dbReference type="EMBL" id="KAG0561252.1"/>
    </source>
</evidence>
<proteinExistence type="predicted"/>
<comment type="caution">
    <text evidence="1">The sequence shown here is derived from an EMBL/GenBank/DDBJ whole genome shotgun (WGS) entry which is preliminary data.</text>
</comment>
<gene>
    <name evidence="1" type="ORF">KC19_9G048700</name>
</gene>
<dbReference type="Proteomes" id="UP000822688">
    <property type="component" value="Chromosome 9"/>
</dbReference>
<dbReference type="EMBL" id="CM026430">
    <property type="protein sequence ID" value="KAG0561252.1"/>
    <property type="molecule type" value="Genomic_DNA"/>
</dbReference>
<dbReference type="AlphaFoldDB" id="A0A8T0GWE9"/>
<sequence length="53" mass="6148">MSSNLRLSGNHTSDTDFFCKFLYTLSVQALGFKWIFEANMYITYALQLDRTTS</sequence>
<accession>A0A8T0GWE9</accession>
<organism evidence="1 2">
    <name type="scientific">Ceratodon purpureus</name>
    <name type="common">Fire moss</name>
    <name type="synonym">Dicranum purpureum</name>
    <dbReference type="NCBI Taxonomy" id="3225"/>
    <lineage>
        <taxon>Eukaryota</taxon>
        <taxon>Viridiplantae</taxon>
        <taxon>Streptophyta</taxon>
        <taxon>Embryophyta</taxon>
        <taxon>Bryophyta</taxon>
        <taxon>Bryophytina</taxon>
        <taxon>Bryopsida</taxon>
        <taxon>Dicranidae</taxon>
        <taxon>Pseudoditrichales</taxon>
        <taxon>Ditrichaceae</taxon>
        <taxon>Ceratodon</taxon>
    </lineage>
</organism>
<keyword evidence="2" id="KW-1185">Reference proteome</keyword>